<dbReference type="Proteomes" id="UP001187415">
    <property type="component" value="Unassembled WGS sequence"/>
</dbReference>
<dbReference type="EMBL" id="JAUPFM010000007">
    <property type="protein sequence ID" value="KAK2846529.1"/>
    <property type="molecule type" value="Genomic_DNA"/>
</dbReference>
<keyword evidence="2" id="KW-1185">Reference proteome</keyword>
<evidence type="ECO:0000313" key="2">
    <source>
        <dbReference type="Proteomes" id="UP001187415"/>
    </source>
</evidence>
<dbReference type="AlphaFoldDB" id="A0AA88MW97"/>
<reference evidence="1" key="1">
    <citation type="submission" date="2023-07" db="EMBL/GenBank/DDBJ databases">
        <title>Chromosome-level Genome Assembly of Striped Snakehead (Channa striata).</title>
        <authorList>
            <person name="Liu H."/>
        </authorList>
    </citation>
    <scope>NUCLEOTIDE SEQUENCE</scope>
    <source>
        <strain evidence="1">Gz</strain>
        <tissue evidence="1">Muscle</tissue>
    </source>
</reference>
<proteinExistence type="predicted"/>
<protein>
    <submittedName>
        <fullName evidence="1">Uncharacterized protein</fullName>
    </submittedName>
</protein>
<gene>
    <name evidence="1" type="ORF">Q5P01_009528</name>
</gene>
<accession>A0AA88MW97</accession>
<name>A0AA88MW97_CHASR</name>
<evidence type="ECO:0000313" key="1">
    <source>
        <dbReference type="EMBL" id="KAK2846529.1"/>
    </source>
</evidence>
<organism evidence="1 2">
    <name type="scientific">Channa striata</name>
    <name type="common">Snakehead murrel</name>
    <name type="synonym">Ophicephalus striatus</name>
    <dbReference type="NCBI Taxonomy" id="64152"/>
    <lineage>
        <taxon>Eukaryota</taxon>
        <taxon>Metazoa</taxon>
        <taxon>Chordata</taxon>
        <taxon>Craniata</taxon>
        <taxon>Vertebrata</taxon>
        <taxon>Euteleostomi</taxon>
        <taxon>Actinopterygii</taxon>
        <taxon>Neopterygii</taxon>
        <taxon>Teleostei</taxon>
        <taxon>Neoteleostei</taxon>
        <taxon>Acanthomorphata</taxon>
        <taxon>Anabantaria</taxon>
        <taxon>Anabantiformes</taxon>
        <taxon>Channoidei</taxon>
        <taxon>Channidae</taxon>
        <taxon>Channa</taxon>
    </lineage>
</organism>
<sequence length="125" mass="13629">MADGLAAVSLVKLKPAPPCVSVGSTSQPHCFRPPSENVCTRATVPGNLMNVCVRGCVRWATPCVVTLLQRRVLHTHGLMVSVHILTTWAKWTPVFAQQHVIMVVPRTSVDEFNGSIPSPFHAHKI</sequence>
<comment type="caution">
    <text evidence="1">The sequence shown here is derived from an EMBL/GenBank/DDBJ whole genome shotgun (WGS) entry which is preliminary data.</text>
</comment>